<feature type="region of interest" description="Disordered" evidence="1">
    <location>
        <begin position="1"/>
        <end position="57"/>
    </location>
</feature>
<sequence>MWINHNGAPQVSLPRPPNIGNRSNGTAPASNDCNVTAYPNERPRSVGPSDFFGVKSTPTADCRPVTFRRQQSHARRSPIGHRRWVAWSVFGSGSGVIVPVKREINNCRKLQGIGPRPLFQLGCGNT</sequence>
<proteinExistence type="predicted"/>
<reference evidence="2" key="1">
    <citation type="submission" date="2021-01" db="EMBL/GenBank/DDBJ databases">
        <authorList>
            <person name="Kaushik A."/>
        </authorList>
    </citation>
    <scope>NUCLEOTIDE SEQUENCE</scope>
    <source>
        <strain evidence="2">Type strain: AG8-Rh-89/</strain>
    </source>
</reference>
<evidence type="ECO:0000313" key="2">
    <source>
        <dbReference type="EMBL" id="CAE6474115.1"/>
    </source>
</evidence>
<organism evidence="2 3">
    <name type="scientific">Rhizoctonia solani</name>
    <dbReference type="NCBI Taxonomy" id="456999"/>
    <lineage>
        <taxon>Eukaryota</taxon>
        <taxon>Fungi</taxon>
        <taxon>Dikarya</taxon>
        <taxon>Basidiomycota</taxon>
        <taxon>Agaricomycotina</taxon>
        <taxon>Agaricomycetes</taxon>
        <taxon>Cantharellales</taxon>
        <taxon>Ceratobasidiaceae</taxon>
        <taxon>Rhizoctonia</taxon>
    </lineage>
</organism>
<evidence type="ECO:0000256" key="1">
    <source>
        <dbReference type="SAM" id="MobiDB-lite"/>
    </source>
</evidence>
<dbReference type="Proteomes" id="UP000663850">
    <property type="component" value="Unassembled WGS sequence"/>
</dbReference>
<name>A0A8H3GZT1_9AGAM</name>
<feature type="compositionally biased region" description="Polar residues" evidence="1">
    <location>
        <begin position="20"/>
        <end position="34"/>
    </location>
</feature>
<accession>A0A8H3GZT1</accession>
<gene>
    <name evidence="2" type="ORF">RDB_LOCUS66364</name>
</gene>
<dbReference type="EMBL" id="CAJMWZ010003427">
    <property type="protein sequence ID" value="CAE6474115.1"/>
    <property type="molecule type" value="Genomic_DNA"/>
</dbReference>
<dbReference type="AlphaFoldDB" id="A0A8H3GZT1"/>
<protein>
    <submittedName>
        <fullName evidence="2">Uncharacterized protein</fullName>
    </submittedName>
</protein>
<comment type="caution">
    <text evidence="2">The sequence shown here is derived from an EMBL/GenBank/DDBJ whole genome shotgun (WGS) entry which is preliminary data.</text>
</comment>
<evidence type="ECO:0000313" key="3">
    <source>
        <dbReference type="Proteomes" id="UP000663850"/>
    </source>
</evidence>